<dbReference type="EMBL" id="BK032511">
    <property type="protein sequence ID" value="DAF44506.1"/>
    <property type="molecule type" value="Genomic_DNA"/>
</dbReference>
<protein>
    <submittedName>
        <fullName evidence="1">Uncharacterized protein</fullName>
    </submittedName>
</protein>
<sequence>MIFLDSLCQISSDIGSGISLSYGKLYPKRHSLLNPGCRINIRLCTFYTKIYIQSTVIFTFSGNKRRKISKIYSSLAHLCIVSRSLSNRFNVVFYKYKISLYSQNILFYTIYFRFSTFK</sequence>
<evidence type="ECO:0000313" key="1">
    <source>
        <dbReference type="EMBL" id="DAF44506.1"/>
    </source>
</evidence>
<reference evidence="1" key="1">
    <citation type="journal article" date="2021" name="Proc. Natl. Acad. Sci. U.S.A.">
        <title>A Catalog of Tens of Thousands of Viruses from Human Metagenomes Reveals Hidden Associations with Chronic Diseases.</title>
        <authorList>
            <person name="Tisza M.J."/>
            <person name="Buck C.B."/>
        </authorList>
    </citation>
    <scope>NUCLEOTIDE SEQUENCE</scope>
    <source>
        <strain evidence="1">Ct8Lf7</strain>
    </source>
</reference>
<organism evidence="1">
    <name type="scientific">Podoviridae sp. ct8Lf7</name>
    <dbReference type="NCBI Taxonomy" id="2827723"/>
    <lineage>
        <taxon>Viruses</taxon>
        <taxon>Duplodnaviria</taxon>
        <taxon>Heunggongvirae</taxon>
        <taxon>Uroviricota</taxon>
        <taxon>Caudoviricetes</taxon>
    </lineage>
</organism>
<accession>A0A8S5S1E5</accession>
<name>A0A8S5S1E5_9CAUD</name>
<proteinExistence type="predicted"/>